<dbReference type="RefSeq" id="WP_135400486.1">
    <property type="nucleotide sequence ID" value="NZ_JAHBFG010000009.1"/>
</dbReference>
<dbReference type="Gene3D" id="3.30.70.2570">
    <property type="entry name" value="Elongation factor 4, C-terminal domain"/>
    <property type="match status" value="1"/>
</dbReference>
<dbReference type="InterPro" id="IPR027417">
    <property type="entry name" value="P-loop_NTPase"/>
</dbReference>
<keyword evidence="7" id="KW-1003">Cell membrane</keyword>
<sequence>MSKNIRNLAIIAHIDHGKSTLSDRIIEATNTISSREMEDQILDDLQVERDHGVTVKARAIQNTYLADNNEKYEINLIDTPGHVDFQDEVTKSLTASDNAILLIDATQGIEAQTLANLRIGKKLGVKILPVINKVDIAGINTHKIETEIKTLCPEYQNRDILKISAKTGVGIHELMETVVLNLLPPAGNDKKKLSALVFDSYYDPFQGVILYIRIVDGILKNNQKLMFLSKNITFQIHELGIFTTIRMPKSQLKSGEVGYLITGIKNVDTSYVGETITDANAPTNSLLPTIKMSQVTVFAGIYPLGDYKLLAKALKQLKLNDSSLSIKEEYSNALGMGFRVGLLGIFHLQIIKERLKKEFLIDVLITYPNVPYRVYLKNNENVTIVNPATFPNFEMIDHVDEIIIKATIITPQKTINAVMKLLSENRGEFIGIDNHSDLVSLSYRVPLSKIIYSFFNKLKSISHGYASLATTSIGYYRTNVVRLDIYINYVRVDELTSITYKSESESIAQKIVHQLKYTIPKRLYPLPVQVMMEGKVIARVDVPPLRKNAAVSGKNNSISKQQELLRRQNINQRKAASNDIELPQKVFSTMFKIEDEEL</sequence>
<gene>
    <name evidence="7 9" type="primary">lepA</name>
    <name evidence="9" type="ORF">KIJ12_01920</name>
</gene>
<dbReference type="HAMAP" id="MF_00071">
    <property type="entry name" value="LepA"/>
    <property type="match status" value="1"/>
</dbReference>
<evidence type="ECO:0000259" key="8">
    <source>
        <dbReference type="PROSITE" id="PS51722"/>
    </source>
</evidence>
<feature type="binding site" evidence="7">
    <location>
        <begin position="132"/>
        <end position="135"/>
    </location>
    <ligand>
        <name>GTP</name>
        <dbReference type="ChEBI" id="CHEBI:37565"/>
    </ligand>
</feature>
<organism evidence="9 10">
    <name type="scientific">Leuconostoc gasicomitatum</name>
    <dbReference type="NCBI Taxonomy" id="115778"/>
    <lineage>
        <taxon>Bacteria</taxon>
        <taxon>Bacillati</taxon>
        <taxon>Bacillota</taxon>
        <taxon>Bacilli</taxon>
        <taxon>Lactobacillales</taxon>
        <taxon>Lactobacillaceae</taxon>
        <taxon>Leuconostoc</taxon>
        <taxon>Leuconostoc gelidum group</taxon>
    </lineage>
</organism>
<evidence type="ECO:0000256" key="2">
    <source>
        <dbReference type="ARBA" id="ARBA00022741"/>
    </source>
</evidence>
<dbReference type="GeneID" id="61103306"/>
<keyword evidence="6 7" id="KW-0472">Membrane</keyword>
<reference evidence="9" key="1">
    <citation type="submission" date="2021-05" db="EMBL/GenBank/DDBJ databases">
        <title>Pangenome of Leuconostoc gelidum warrants species status for Leuconostoc gelidum subsp. gasicomitatum.</title>
        <authorList>
            <person name="Johansson P."/>
            <person name="Sade E."/>
            <person name="Hultman J."/>
            <person name="Auvinen P."/>
            <person name="Bjorkroth J."/>
        </authorList>
    </citation>
    <scope>NUCLEOTIDE SEQUENCE</scope>
    <source>
        <strain evidence="9">A.21.4</strain>
    </source>
</reference>
<evidence type="ECO:0000313" key="9">
    <source>
        <dbReference type="EMBL" id="MBZ5961923.1"/>
    </source>
</evidence>
<dbReference type="InterPro" id="IPR004161">
    <property type="entry name" value="EFTu-like_2"/>
</dbReference>
<evidence type="ECO:0000256" key="4">
    <source>
        <dbReference type="ARBA" id="ARBA00022917"/>
    </source>
</evidence>
<name>A0A9Q3SXC5_9LACO</name>
<dbReference type="NCBIfam" id="TIGR00231">
    <property type="entry name" value="small_GTP"/>
    <property type="match status" value="1"/>
</dbReference>
<dbReference type="GO" id="GO:0005886">
    <property type="term" value="C:plasma membrane"/>
    <property type="evidence" value="ECO:0007669"/>
    <property type="project" value="UniProtKB-SubCell"/>
</dbReference>
<keyword evidence="2 7" id="KW-0547">Nucleotide-binding</keyword>
<protein>
    <recommendedName>
        <fullName evidence="7">Elongation factor 4</fullName>
        <shortName evidence="7">EF-4</shortName>
        <ecNumber evidence="7">3.6.5.n1</ecNumber>
    </recommendedName>
    <alternativeName>
        <fullName evidence="7">Ribosomal back-translocase LepA</fullName>
    </alternativeName>
</protein>
<dbReference type="PRINTS" id="PR00315">
    <property type="entry name" value="ELONGATNFCT"/>
</dbReference>
<dbReference type="GO" id="GO:0043022">
    <property type="term" value="F:ribosome binding"/>
    <property type="evidence" value="ECO:0007669"/>
    <property type="project" value="UniProtKB-UniRule"/>
</dbReference>
<dbReference type="InterPro" id="IPR000795">
    <property type="entry name" value="T_Tr_GTP-bd_dom"/>
</dbReference>
<keyword evidence="4 7" id="KW-0648">Protein biosynthesis</keyword>
<dbReference type="Pfam" id="PF06421">
    <property type="entry name" value="LepA_C"/>
    <property type="match status" value="1"/>
</dbReference>
<dbReference type="NCBIfam" id="TIGR01393">
    <property type="entry name" value="lepA"/>
    <property type="match status" value="1"/>
</dbReference>
<comment type="catalytic activity">
    <reaction evidence="7">
        <text>GTP + H2O = GDP + phosphate + H(+)</text>
        <dbReference type="Rhea" id="RHEA:19669"/>
        <dbReference type="ChEBI" id="CHEBI:15377"/>
        <dbReference type="ChEBI" id="CHEBI:15378"/>
        <dbReference type="ChEBI" id="CHEBI:37565"/>
        <dbReference type="ChEBI" id="CHEBI:43474"/>
        <dbReference type="ChEBI" id="CHEBI:58189"/>
        <dbReference type="EC" id="3.6.5.n1"/>
    </reaction>
</comment>
<dbReference type="InterPro" id="IPR009000">
    <property type="entry name" value="Transl_B-barrel_sf"/>
</dbReference>
<dbReference type="GO" id="GO:0045727">
    <property type="term" value="P:positive regulation of translation"/>
    <property type="evidence" value="ECO:0007669"/>
    <property type="project" value="UniProtKB-UniRule"/>
</dbReference>
<dbReference type="Proteomes" id="UP000752647">
    <property type="component" value="Unassembled WGS sequence"/>
</dbReference>
<dbReference type="PANTHER" id="PTHR43512">
    <property type="entry name" value="TRANSLATION FACTOR GUF1-RELATED"/>
    <property type="match status" value="1"/>
</dbReference>
<dbReference type="SUPFAM" id="SSF54980">
    <property type="entry name" value="EF-G C-terminal domain-like"/>
    <property type="match status" value="2"/>
</dbReference>
<keyword evidence="9" id="KW-0251">Elongation factor</keyword>
<evidence type="ECO:0000256" key="5">
    <source>
        <dbReference type="ARBA" id="ARBA00023134"/>
    </source>
</evidence>
<dbReference type="InterPro" id="IPR005225">
    <property type="entry name" value="Small_GTP-bd"/>
</dbReference>
<evidence type="ECO:0000313" key="10">
    <source>
        <dbReference type="Proteomes" id="UP000752647"/>
    </source>
</evidence>
<proteinExistence type="inferred from homology"/>
<evidence type="ECO:0000256" key="7">
    <source>
        <dbReference type="HAMAP-Rule" id="MF_00071"/>
    </source>
</evidence>
<evidence type="ECO:0000256" key="1">
    <source>
        <dbReference type="ARBA" id="ARBA00005454"/>
    </source>
</evidence>
<dbReference type="InterPro" id="IPR035647">
    <property type="entry name" value="EFG_III/V"/>
</dbReference>
<comment type="similarity">
    <text evidence="1 7">Belongs to the TRAFAC class translation factor GTPase superfamily. Classic translation factor GTPase family. LepA subfamily.</text>
</comment>
<dbReference type="PANTHER" id="PTHR43512:SF4">
    <property type="entry name" value="TRANSLATION FACTOR GUF1 HOMOLOG, CHLOROPLASTIC"/>
    <property type="match status" value="1"/>
</dbReference>
<accession>A0A9Q3SXC5</accession>
<dbReference type="Pfam" id="PF03144">
    <property type="entry name" value="GTP_EFTU_D2"/>
    <property type="match status" value="1"/>
</dbReference>
<dbReference type="AlphaFoldDB" id="A0A9Q3SXC5"/>
<dbReference type="GO" id="GO:0005525">
    <property type="term" value="F:GTP binding"/>
    <property type="evidence" value="ECO:0007669"/>
    <property type="project" value="UniProtKB-UniRule"/>
</dbReference>
<dbReference type="InterPro" id="IPR013842">
    <property type="entry name" value="LepA_CTD"/>
</dbReference>
<dbReference type="CDD" id="cd03699">
    <property type="entry name" value="EF4_II"/>
    <property type="match status" value="1"/>
</dbReference>
<dbReference type="InterPro" id="IPR038363">
    <property type="entry name" value="LepA_C_sf"/>
</dbReference>
<dbReference type="PROSITE" id="PS51722">
    <property type="entry name" value="G_TR_2"/>
    <property type="match status" value="1"/>
</dbReference>
<dbReference type="FunFam" id="2.40.30.10:FF:000015">
    <property type="entry name" value="Translation factor GUF1, mitochondrial"/>
    <property type="match status" value="1"/>
</dbReference>
<feature type="binding site" evidence="7">
    <location>
        <begin position="15"/>
        <end position="20"/>
    </location>
    <ligand>
        <name>GTP</name>
        <dbReference type="ChEBI" id="CHEBI:37565"/>
    </ligand>
</feature>
<dbReference type="Gene3D" id="3.30.70.240">
    <property type="match status" value="1"/>
</dbReference>
<dbReference type="Pfam" id="PF00009">
    <property type="entry name" value="GTP_EFTU"/>
    <property type="match status" value="1"/>
</dbReference>
<dbReference type="EC" id="3.6.5.n1" evidence="7"/>
<comment type="subcellular location">
    <subcellularLocation>
        <location evidence="7">Cell membrane</location>
        <topology evidence="7">Peripheral membrane protein</topology>
        <orientation evidence="7">Cytoplasmic side</orientation>
    </subcellularLocation>
</comment>
<dbReference type="EMBL" id="JAHBFI010000004">
    <property type="protein sequence ID" value="MBZ5961923.1"/>
    <property type="molecule type" value="Genomic_DNA"/>
</dbReference>
<dbReference type="InterPro" id="IPR000640">
    <property type="entry name" value="EFG_V-like"/>
</dbReference>
<dbReference type="Gene3D" id="2.40.30.10">
    <property type="entry name" value="Translation factors"/>
    <property type="match status" value="1"/>
</dbReference>
<dbReference type="Gene3D" id="3.40.50.300">
    <property type="entry name" value="P-loop containing nucleotide triphosphate hydrolases"/>
    <property type="match status" value="1"/>
</dbReference>
<dbReference type="GO" id="GO:0003924">
    <property type="term" value="F:GTPase activity"/>
    <property type="evidence" value="ECO:0007669"/>
    <property type="project" value="UniProtKB-UniRule"/>
</dbReference>
<feature type="domain" description="Tr-type G" evidence="8">
    <location>
        <begin position="3"/>
        <end position="186"/>
    </location>
</feature>
<dbReference type="SUPFAM" id="SSF52540">
    <property type="entry name" value="P-loop containing nucleoside triphosphate hydrolases"/>
    <property type="match status" value="1"/>
</dbReference>
<keyword evidence="3 7" id="KW-0378">Hydrolase</keyword>
<dbReference type="GO" id="GO:0003746">
    <property type="term" value="F:translation elongation factor activity"/>
    <property type="evidence" value="ECO:0007669"/>
    <property type="project" value="UniProtKB-UniRule"/>
</dbReference>
<dbReference type="Pfam" id="PF00679">
    <property type="entry name" value="EFG_C"/>
    <property type="match status" value="1"/>
</dbReference>
<dbReference type="Gene3D" id="3.30.70.870">
    <property type="entry name" value="Elongation Factor G (Translational Gtpase), domain 3"/>
    <property type="match status" value="1"/>
</dbReference>
<keyword evidence="5 7" id="KW-0342">GTP-binding</keyword>
<dbReference type="InterPro" id="IPR006297">
    <property type="entry name" value="EF-4"/>
</dbReference>
<evidence type="ECO:0000256" key="6">
    <source>
        <dbReference type="ARBA" id="ARBA00023136"/>
    </source>
</evidence>
<evidence type="ECO:0000256" key="3">
    <source>
        <dbReference type="ARBA" id="ARBA00022801"/>
    </source>
</evidence>
<dbReference type="SUPFAM" id="SSF50447">
    <property type="entry name" value="Translation proteins"/>
    <property type="match status" value="1"/>
</dbReference>
<comment type="caution">
    <text evidence="9">The sequence shown here is derived from an EMBL/GenBank/DDBJ whole genome shotgun (WGS) entry which is preliminary data.</text>
</comment>
<comment type="function">
    <text evidence="7">Required for accurate and efficient protein synthesis under certain stress conditions. May act as a fidelity factor of the translation reaction, by catalyzing a one-codon backward translocation of tRNAs on improperly translocated ribosomes. Back-translocation proceeds from a post-translocation (POST) complex to a pre-translocation (PRE) complex, thus giving elongation factor G a second chance to translocate the tRNAs correctly. Binds to ribosomes in a GTP-dependent manner.</text>
</comment>